<name>A0ABS3FX90_9CYAN</name>
<proteinExistence type="inferred from homology"/>
<feature type="transmembrane region" description="Helical" evidence="2">
    <location>
        <begin position="28"/>
        <end position="49"/>
    </location>
</feature>
<organism evidence="3 4">
    <name type="scientific">Phormidium pseudopriestleyi FRX01</name>
    <dbReference type="NCBI Taxonomy" id="1759528"/>
    <lineage>
        <taxon>Bacteria</taxon>
        <taxon>Bacillati</taxon>
        <taxon>Cyanobacteriota</taxon>
        <taxon>Cyanophyceae</taxon>
        <taxon>Oscillatoriophycideae</taxon>
        <taxon>Oscillatoriales</taxon>
        <taxon>Oscillatoriaceae</taxon>
        <taxon>Phormidium</taxon>
    </lineage>
</organism>
<accession>A0ABS3FX90</accession>
<evidence type="ECO:0000256" key="1">
    <source>
        <dbReference type="ARBA" id="ARBA00009846"/>
    </source>
</evidence>
<protein>
    <submittedName>
        <fullName evidence="3">DUF565 domain-containing protein</fullName>
    </submittedName>
</protein>
<dbReference type="EMBL" id="JAFLQW010000543">
    <property type="protein sequence ID" value="MBO0351437.1"/>
    <property type="molecule type" value="Genomic_DNA"/>
</dbReference>
<evidence type="ECO:0000313" key="4">
    <source>
        <dbReference type="Proteomes" id="UP000664844"/>
    </source>
</evidence>
<dbReference type="InterPro" id="IPR007572">
    <property type="entry name" value="Uncharacterised_Ycf20"/>
</dbReference>
<dbReference type="PANTHER" id="PTHR33787:SF5">
    <property type="entry name" value="YCF20-LIKE PROTEIN"/>
    <property type="match status" value="1"/>
</dbReference>
<keyword evidence="2" id="KW-0812">Transmembrane</keyword>
<dbReference type="RefSeq" id="WP_207089876.1">
    <property type="nucleotide sequence ID" value="NZ_JAFLQW010000543.1"/>
</dbReference>
<feature type="transmembrane region" description="Helical" evidence="2">
    <location>
        <begin position="85"/>
        <end position="108"/>
    </location>
</feature>
<keyword evidence="4" id="KW-1185">Reference proteome</keyword>
<comment type="similarity">
    <text evidence="1">Belongs to the ycf20 family.</text>
</comment>
<dbReference type="PANTHER" id="PTHR33787">
    <property type="match status" value="1"/>
</dbReference>
<sequence length="110" mass="12354">MQNTRLNSLFDGSVSELRQSLRNPWRRISVLVISFLLGNFVGTSITTIAGQNANLDVMVAAVLIVSTELYSYFFYRIHNKTKRSLLAQGINSFKIGMIYNLFVLAFTLGS</sequence>
<feature type="transmembrane region" description="Helical" evidence="2">
    <location>
        <begin position="55"/>
        <end position="73"/>
    </location>
</feature>
<comment type="caution">
    <text evidence="3">The sequence shown here is derived from an EMBL/GenBank/DDBJ whole genome shotgun (WGS) entry which is preliminary data.</text>
</comment>
<gene>
    <name evidence="3" type="ORF">J0895_20620</name>
</gene>
<keyword evidence="2" id="KW-0472">Membrane</keyword>
<keyword evidence="2" id="KW-1133">Transmembrane helix</keyword>
<dbReference type="Proteomes" id="UP000664844">
    <property type="component" value="Unassembled WGS sequence"/>
</dbReference>
<reference evidence="3 4" key="1">
    <citation type="submission" date="2021-03" db="EMBL/GenBank/DDBJ databases">
        <title>Metabolic Capacity of the Antarctic Cyanobacterium Phormidium pseudopriestleyi that Sustains Oxygenic Photosynthesis in the Presence of Hydrogen Sulfide.</title>
        <authorList>
            <person name="Lumian J.E."/>
            <person name="Jungblut A.D."/>
            <person name="Dillon M.L."/>
            <person name="Hawes I."/>
            <person name="Doran P.T."/>
            <person name="Mackey T.J."/>
            <person name="Dick G.J."/>
            <person name="Grettenberger C.L."/>
            <person name="Sumner D.Y."/>
        </authorList>
    </citation>
    <scope>NUCLEOTIDE SEQUENCE [LARGE SCALE GENOMIC DNA]</scope>
    <source>
        <strain evidence="3 4">FRX01</strain>
    </source>
</reference>
<evidence type="ECO:0000313" key="3">
    <source>
        <dbReference type="EMBL" id="MBO0351437.1"/>
    </source>
</evidence>
<dbReference type="Pfam" id="PF04483">
    <property type="entry name" value="DUF565"/>
    <property type="match status" value="1"/>
</dbReference>
<evidence type="ECO:0000256" key="2">
    <source>
        <dbReference type="SAM" id="Phobius"/>
    </source>
</evidence>